<proteinExistence type="predicted"/>
<name>A0A8D5ZMN9_9BACL</name>
<evidence type="ECO:0000256" key="1">
    <source>
        <dbReference type="SAM" id="Phobius"/>
    </source>
</evidence>
<feature type="transmembrane region" description="Helical" evidence="1">
    <location>
        <begin position="44"/>
        <end position="67"/>
    </location>
</feature>
<dbReference type="Pfam" id="PF01548">
    <property type="entry name" value="DEDD_Tnp_IS110"/>
    <property type="match status" value="1"/>
</dbReference>
<protein>
    <recommendedName>
        <fullName evidence="2">Transposase IS110-like N-terminal domain-containing protein</fullName>
    </recommendedName>
</protein>
<sequence length="77" mass="9239">MKNKQNLKLEQYAGFNRLIRWIRTLQAEHEKTHVLFGLEPTGHYWLILAQFLRNQGIQVVLVIFFLISKVQLFKRTN</sequence>
<dbReference type="InterPro" id="IPR002525">
    <property type="entry name" value="Transp_IS110-like_N"/>
</dbReference>
<dbReference type="EMBL" id="AP024601">
    <property type="protein sequence ID" value="BCU81870.1"/>
    <property type="molecule type" value="Genomic_DNA"/>
</dbReference>
<dbReference type="GO" id="GO:0003677">
    <property type="term" value="F:DNA binding"/>
    <property type="evidence" value="ECO:0007669"/>
    <property type="project" value="InterPro"/>
</dbReference>
<feature type="domain" description="Transposase IS110-like N-terminal" evidence="2">
    <location>
        <begin position="13"/>
        <end position="70"/>
    </location>
</feature>
<evidence type="ECO:0000259" key="2">
    <source>
        <dbReference type="Pfam" id="PF01548"/>
    </source>
</evidence>
<dbReference type="AlphaFoldDB" id="A0A8D5ZMN9"/>
<gene>
    <name evidence="3" type="ORF">JIR001_16530</name>
</gene>
<dbReference type="GO" id="GO:0006313">
    <property type="term" value="P:DNA transposition"/>
    <property type="evidence" value="ECO:0007669"/>
    <property type="project" value="InterPro"/>
</dbReference>
<keyword evidence="1" id="KW-0812">Transmembrane</keyword>
<reference evidence="3" key="2">
    <citation type="journal article" date="2021" name="Microbiol. Resour. Announc.">
        <title>Complete Genome Sequence of Polycladomyces abyssicola JIR-001T, Isolated from Hemipelagic Sediment in Deep Seawater.</title>
        <authorList>
            <person name="Tsubouchi T."/>
            <person name="Kaneko Y."/>
        </authorList>
    </citation>
    <scope>NUCLEOTIDE SEQUENCE</scope>
    <source>
        <strain evidence="3">JIR-001</strain>
    </source>
</reference>
<keyword evidence="4" id="KW-1185">Reference proteome</keyword>
<dbReference type="RefSeq" id="WP_212772293.1">
    <property type="nucleotide sequence ID" value="NZ_AP024601.1"/>
</dbReference>
<organism evidence="3 4">
    <name type="scientific">Polycladomyces abyssicola</name>
    <dbReference type="NCBI Taxonomy" id="1125966"/>
    <lineage>
        <taxon>Bacteria</taxon>
        <taxon>Bacillati</taxon>
        <taxon>Bacillota</taxon>
        <taxon>Bacilli</taxon>
        <taxon>Bacillales</taxon>
        <taxon>Thermoactinomycetaceae</taxon>
        <taxon>Polycladomyces</taxon>
    </lineage>
</organism>
<keyword evidence="1" id="KW-1133">Transmembrane helix</keyword>
<evidence type="ECO:0000313" key="3">
    <source>
        <dbReference type="EMBL" id="BCU81870.1"/>
    </source>
</evidence>
<dbReference type="GO" id="GO:0004803">
    <property type="term" value="F:transposase activity"/>
    <property type="evidence" value="ECO:0007669"/>
    <property type="project" value="InterPro"/>
</dbReference>
<evidence type="ECO:0000313" key="4">
    <source>
        <dbReference type="Proteomes" id="UP000677436"/>
    </source>
</evidence>
<reference evidence="3" key="1">
    <citation type="journal article" date="2013" name="Int. J. Syst. Evol. Microbiol.">
        <title>Polycladomyces abyssicola gen. nov., sp. nov., a thermophilic filamentous bacterium isolated from hemipelagic sediment.</title>
        <authorList>
            <person name="Tsubouchi T."/>
            <person name="Shimane Y."/>
            <person name="Mori K."/>
            <person name="Usui K."/>
            <person name="Hiraki T."/>
            <person name="Tame A."/>
            <person name="Uematsu K."/>
            <person name="Maruyama T."/>
            <person name="Hatada Y."/>
        </authorList>
    </citation>
    <scope>NUCLEOTIDE SEQUENCE</scope>
    <source>
        <strain evidence="3">JIR-001</strain>
    </source>
</reference>
<keyword evidence="1" id="KW-0472">Membrane</keyword>
<dbReference type="KEGG" id="pabs:JIR001_16530"/>
<accession>A0A8D5ZMN9</accession>
<dbReference type="Proteomes" id="UP000677436">
    <property type="component" value="Chromosome"/>
</dbReference>